<dbReference type="SUPFAM" id="SSF48726">
    <property type="entry name" value="Immunoglobulin"/>
    <property type="match status" value="9"/>
</dbReference>
<name>A0A381WZT7_9ZZZZ</name>
<organism evidence="5">
    <name type="scientific">marine metagenome</name>
    <dbReference type="NCBI Taxonomy" id="408172"/>
    <lineage>
        <taxon>unclassified sequences</taxon>
        <taxon>metagenomes</taxon>
        <taxon>ecological metagenomes</taxon>
    </lineage>
</organism>
<dbReference type="InterPro" id="IPR001258">
    <property type="entry name" value="NHL_repeat"/>
</dbReference>
<dbReference type="PANTHER" id="PTHR45080">
    <property type="entry name" value="CONTACTIN 5"/>
    <property type="match status" value="1"/>
</dbReference>
<dbReference type="InterPro" id="IPR050958">
    <property type="entry name" value="Cell_Adh-Cytoskel_Orgn"/>
</dbReference>
<dbReference type="Gene3D" id="2.60.40.10">
    <property type="entry name" value="Immunoglobulins"/>
    <property type="match status" value="9"/>
</dbReference>
<protein>
    <recommendedName>
        <fullName evidence="4">Ig-like domain-containing protein</fullName>
    </recommendedName>
</protein>
<feature type="domain" description="Ig-like" evidence="4">
    <location>
        <begin position="279"/>
        <end position="447"/>
    </location>
</feature>
<dbReference type="InterPro" id="IPR003598">
    <property type="entry name" value="Ig_sub2"/>
</dbReference>
<dbReference type="InterPro" id="IPR013783">
    <property type="entry name" value="Ig-like_fold"/>
</dbReference>
<dbReference type="GO" id="GO:0007156">
    <property type="term" value="P:homophilic cell adhesion via plasma membrane adhesion molecules"/>
    <property type="evidence" value="ECO:0007669"/>
    <property type="project" value="TreeGrafter"/>
</dbReference>
<evidence type="ECO:0000256" key="3">
    <source>
        <dbReference type="ARBA" id="ARBA00023157"/>
    </source>
</evidence>
<dbReference type="CDD" id="cd00096">
    <property type="entry name" value="Ig"/>
    <property type="match status" value="1"/>
</dbReference>
<keyword evidence="3" id="KW-1015">Disulfide bond</keyword>
<evidence type="ECO:0000313" key="5">
    <source>
        <dbReference type="EMBL" id="SVA58049.1"/>
    </source>
</evidence>
<dbReference type="GO" id="GO:0030424">
    <property type="term" value="C:axon"/>
    <property type="evidence" value="ECO:0007669"/>
    <property type="project" value="TreeGrafter"/>
</dbReference>
<proteinExistence type="predicted"/>
<dbReference type="Pfam" id="PF07679">
    <property type="entry name" value="I-set"/>
    <property type="match status" value="1"/>
</dbReference>
<dbReference type="PROSITE" id="PS50835">
    <property type="entry name" value="IG_LIKE"/>
    <property type="match status" value="8"/>
</dbReference>
<dbReference type="SMART" id="SM00409">
    <property type="entry name" value="IG"/>
    <property type="match status" value="9"/>
</dbReference>
<dbReference type="AlphaFoldDB" id="A0A381WZT7"/>
<dbReference type="PANTHER" id="PTHR45080:SF8">
    <property type="entry name" value="IG-LIKE DOMAIN-CONTAINING PROTEIN"/>
    <property type="match status" value="1"/>
</dbReference>
<dbReference type="SUPFAM" id="SSF63829">
    <property type="entry name" value="Calcium-dependent phosphotriesterase"/>
    <property type="match status" value="1"/>
</dbReference>
<keyword evidence="2" id="KW-0677">Repeat</keyword>
<dbReference type="InterPro" id="IPR011042">
    <property type="entry name" value="6-blade_b-propeller_TolB-like"/>
</dbReference>
<feature type="domain" description="Ig-like" evidence="4">
    <location>
        <begin position="641"/>
        <end position="721"/>
    </location>
</feature>
<dbReference type="InterPro" id="IPR007110">
    <property type="entry name" value="Ig-like_dom"/>
</dbReference>
<dbReference type="Pfam" id="PF13927">
    <property type="entry name" value="Ig_3"/>
    <property type="match status" value="4"/>
</dbReference>
<dbReference type="InterPro" id="IPR036179">
    <property type="entry name" value="Ig-like_dom_sf"/>
</dbReference>
<feature type="domain" description="Ig-like" evidence="4">
    <location>
        <begin position="723"/>
        <end position="800"/>
    </location>
</feature>
<feature type="domain" description="Ig-like" evidence="4">
    <location>
        <begin position="196"/>
        <end position="274"/>
    </location>
</feature>
<keyword evidence="1" id="KW-0732">Signal</keyword>
<dbReference type="GO" id="GO:0050808">
    <property type="term" value="P:synapse organization"/>
    <property type="evidence" value="ECO:0007669"/>
    <property type="project" value="TreeGrafter"/>
</dbReference>
<dbReference type="GO" id="GO:0005886">
    <property type="term" value="C:plasma membrane"/>
    <property type="evidence" value="ECO:0007669"/>
    <property type="project" value="TreeGrafter"/>
</dbReference>
<reference evidence="5" key="1">
    <citation type="submission" date="2018-05" db="EMBL/GenBank/DDBJ databases">
        <authorList>
            <person name="Lanie J.A."/>
            <person name="Ng W.-L."/>
            <person name="Kazmierczak K.M."/>
            <person name="Andrzejewski T.M."/>
            <person name="Davidsen T.M."/>
            <person name="Wayne K.J."/>
            <person name="Tettelin H."/>
            <person name="Glass J.I."/>
            <person name="Rusch D."/>
            <person name="Podicherti R."/>
            <person name="Tsui H.-C.T."/>
            <person name="Winkler M.E."/>
        </authorList>
    </citation>
    <scope>NUCLEOTIDE SEQUENCE</scope>
</reference>
<dbReference type="InterPro" id="IPR003599">
    <property type="entry name" value="Ig_sub"/>
</dbReference>
<evidence type="ECO:0000259" key="4">
    <source>
        <dbReference type="PROSITE" id="PS50835"/>
    </source>
</evidence>
<dbReference type="GO" id="GO:0043025">
    <property type="term" value="C:neuronal cell body"/>
    <property type="evidence" value="ECO:0007669"/>
    <property type="project" value="TreeGrafter"/>
</dbReference>
<dbReference type="PROSITE" id="PS51125">
    <property type="entry name" value="NHL"/>
    <property type="match status" value="2"/>
</dbReference>
<feature type="domain" description="Ig-like" evidence="4">
    <location>
        <begin position="811"/>
        <end position="891"/>
    </location>
</feature>
<gene>
    <name evidence="5" type="ORF">METZ01_LOCUS110903</name>
</gene>
<accession>A0A381WZT7</accession>
<dbReference type="Pfam" id="PF01436">
    <property type="entry name" value="NHL"/>
    <property type="match status" value="2"/>
</dbReference>
<feature type="domain" description="Ig-like" evidence="4">
    <location>
        <begin position="551"/>
        <end position="636"/>
    </location>
</feature>
<dbReference type="EMBL" id="UINC01013433">
    <property type="protein sequence ID" value="SVA58049.1"/>
    <property type="molecule type" value="Genomic_DNA"/>
</dbReference>
<sequence length="1034" mass="107927">MIEGGTSPTLDLGNVKASAEADYKLAISNTKGLAGSVVITVAMADPPIIVTQPQGGSADLGETFTFEVVAEGNGLEYQWHKGSTSKVLNEFEANWDDGEEATGSTLPLTDLEGEDAGDYYVVVSNIAGEVTSDTATLTMDLPPTIEETEGTEGTGTQITVMSNPDRLDLSATAVQALEFLSGDRSDSTPLVSGDEPLTYEWSQNGPLLEGSDIELVTTVTGAEPISYQWYYNDLPLEGVVGNTLRLAKVGVDASGDYHFEVSNRLGTVTSDAVTLVFMPSTTATELAGSISVYEGETIELSVTASGLSPLTYEWSYGGAAIDGATSPALSLNNFEADAAGDYKLAIRHEDRLVGQAVISIIVPAARVVTQPVGGSVDIGGSPTFEVIAAGTEPITYEWYHKGALIEEATGSTLQLTTLTGEDAGDYHVEVSNETLPWGGTETSATANLIVLIPLAITHLTESKLEGEGNWQWALQGGTIDLSVTAEGTPPLSYQWTKNGEDITGATGPGMTLAGLEEDDVGLYTVKVSNATEQLESDPFKVVMVTATTAQPAKIVQQPEAVSATLGETAELSVSVEGSDPISYQWYYAGEPIEDGTERILSIPDVQKADAGEYHVAVSNEGYPWGATETSDTATLTIESPPVITKLTESMTLLRGDTIELSVTATGDEPLSYQWSKGGTEVEGATGPKLVLADASQSDTGDYTVTVSNTAGQAVSDVVSVTMPEPVRIVTQPQDVRAVVGESAAMTVVVEGSAPIEYFWMYDGKWVEGGTESTLRLTNMQARDFGAYNVLVRNATGIEISKPAMLTVMSPPEITQLTESLTLIQGESVELTVTADGHEPFVYQWSKGGEVIEEATASRLALADVAPSAAGDYTVSVSNAAGQAESGVVTVTVIEPARIISQPKGGILVTTLAGSGEEGSIDGTGADAQFYYPWGIVLDSSGNIYVADRYNHKIRKITPEGVVSTLAGSGSIGSVDGTGADAQFNGPGGIGLDSSGNIYVADTHNNKIRKITPEGVVTTLAGSGSKGSADGPGTG</sequence>
<dbReference type="GO" id="GO:0008046">
    <property type="term" value="F:axon guidance receptor activity"/>
    <property type="evidence" value="ECO:0007669"/>
    <property type="project" value="TreeGrafter"/>
</dbReference>
<evidence type="ECO:0000256" key="1">
    <source>
        <dbReference type="ARBA" id="ARBA00022729"/>
    </source>
</evidence>
<evidence type="ECO:0000256" key="2">
    <source>
        <dbReference type="ARBA" id="ARBA00022737"/>
    </source>
</evidence>
<feature type="domain" description="Ig-like" evidence="4">
    <location>
        <begin position="453"/>
        <end position="542"/>
    </location>
</feature>
<feature type="domain" description="Ig-like" evidence="4">
    <location>
        <begin position="46"/>
        <end position="138"/>
    </location>
</feature>
<feature type="non-terminal residue" evidence="5">
    <location>
        <position position="1034"/>
    </location>
</feature>
<dbReference type="SMART" id="SM00408">
    <property type="entry name" value="IGc2"/>
    <property type="match status" value="8"/>
</dbReference>
<dbReference type="Gene3D" id="2.120.10.30">
    <property type="entry name" value="TolB, C-terminal domain"/>
    <property type="match status" value="2"/>
</dbReference>
<dbReference type="InterPro" id="IPR013098">
    <property type="entry name" value="Ig_I-set"/>
</dbReference>